<dbReference type="FunFam" id="3.30.70.360:FF:000004">
    <property type="entry name" value="Peptidase M20 domain-containing protein 2"/>
    <property type="match status" value="1"/>
</dbReference>
<keyword evidence="3" id="KW-0732">Signal</keyword>
<evidence type="ECO:0000313" key="6">
    <source>
        <dbReference type="Proteomes" id="UP000813385"/>
    </source>
</evidence>
<feature type="chain" id="PRO_5035418905" description="Peptidase M20 domain-containing protein 2" evidence="3">
    <location>
        <begin position="25"/>
        <end position="455"/>
    </location>
</feature>
<dbReference type="NCBIfam" id="TIGR01891">
    <property type="entry name" value="amidohydrolases"/>
    <property type="match status" value="1"/>
</dbReference>
<name>A0A8K0TNJ0_9PEZI</name>
<comment type="similarity">
    <text evidence="1 2">Belongs to the peptidase M20A family.</text>
</comment>
<dbReference type="SUPFAM" id="SSF53187">
    <property type="entry name" value="Zn-dependent exopeptidases"/>
    <property type="match status" value="1"/>
</dbReference>
<dbReference type="CDD" id="cd05672">
    <property type="entry name" value="M20_ACY1L2-like"/>
    <property type="match status" value="1"/>
</dbReference>
<dbReference type="Pfam" id="PF07687">
    <property type="entry name" value="M20_dimer"/>
    <property type="match status" value="1"/>
</dbReference>
<protein>
    <recommendedName>
        <fullName evidence="2">Peptidase M20 domain-containing protein 2</fullName>
    </recommendedName>
</protein>
<dbReference type="InterPro" id="IPR017144">
    <property type="entry name" value="Xaa-Arg_dipeptidase"/>
</dbReference>
<evidence type="ECO:0000256" key="3">
    <source>
        <dbReference type="SAM" id="SignalP"/>
    </source>
</evidence>
<evidence type="ECO:0000313" key="5">
    <source>
        <dbReference type="EMBL" id="KAH7368470.1"/>
    </source>
</evidence>
<proteinExistence type="inferred from homology"/>
<evidence type="ECO:0000259" key="4">
    <source>
        <dbReference type="Pfam" id="PF07687"/>
    </source>
</evidence>
<dbReference type="Pfam" id="PF01546">
    <property type="entry name" value="Peptidase_M20"/>
    <property type="match status" value="1"/>
</dbReference>
<dbReference type="InterPro" id="IPR017439">
    <property type="entry name" value="Amidohydrolase"/>
</dbReference>
<keyword evidence="6" id="KW-1185">Reference proteome</keyword>
<dbReference type="AlphaFoldDB" id="A0A8K0TNJ0"/>
<feature type="signal peptide" evidence="3">
    <location>
        <begin position="1"/>
        <end position="24"/>
    </location>
</feature>
<dbReference type="EMBL" id="JAGPXD010000002">
    <property type="protein sequence ID" value="KAH7368470.1"/>
    <property type="molecule type" value="Genomic_DNA"/>
</dbReference>
<dbReference type="Proteomes" id="UP000813385">
    <property type="component" value="Unassembled WGS sequence"/>
</dbReference>
<organism evidence="5 6">
    <name type="scientific">Plectosphaerella cucumerina</name>
    <dbReference type="NCBI Taxonomy" id="40658"/>
    <lineage>
        <taxon>Eukaryota</taxon>
        <taxon>Fungi</taxon>
        <taxon>Dikarya</taxon>
        <taxon>Ascomycota</taxon>
        <taxon>Pezizomycotina</taxon>
        <taxon>Sordariomycetes</taxon>
        <taxon>Hypocreomycetidae</taxon>
        <taxon>Glomerellales</taxon>
        <taxon>Plectosphaerellaceae</taxon>
        <taxon>Plectosphaerella</taxon>
    </lineage>
</organism>
<dbReference type="Gene3D" id="3.30.70.360">
    <property type="match status" value="1"/>
</dbReference>
<reference evidence="5" key="1">
    <citation type="journal article" date="2021" name="Nat. Commun.">
        <title>Genetic determinants of endophytism in the Arabidopsis root mycobiome.</title>
        <authorList>
            <person name="Mesny F."/>
            <person name="Miyauchi S."/>
            <person name="Thiergart T."/>
            <person name="Pickel B."/>
            <person name="Atanasova L."/>
            <person name="Karlsson M."/>
            <person name="Huettel B."/>
            <person name="Barry K.W."/>
            <person name="Haridas S."/>
            <person name="Chen C."/>
            <person name="Bauer D."/>
            <person name="Andreopoulos W."/>
            <person name="Pangilinan J."/>
            <person name="LaButti K."/>
            <person name="Riley R."/>
            <person name="Lipzen A."/>
            <person name="Clum A."/>
            <person name="Drula E."/>
            <person name="Henrissat B."/>
            <person name="Kohler A."/>
            <person name="Grigoriev I.V."/>
            <person name="Martin F.M."/>
            <person name="Hacquard S."/>
        </authorList>
    </citation>
    <scope>NUCLEOTIDE SEQUENCE</scope>
    <source>
        <strain evidence="5">MPI-CAGE-AT-0016</strain>
    </source>
</reference>
<dbReference type="SUPFAM" id="SSF55031">
    <property type="entry name" value="Bacterial exopeptidase dimerisation domain"/>
    <property type="match status" value="1"/>
</dbReference>
<dbReference type="PANTHER" id="PTHR30575">
    <property type="entry name" value="PEPTIDASE M20"/>
    <property type="match status" value="1"/>
</dbReference>
<evidence type="ECO:0000256" key="2">
    <source>
        <dbReference type="PIRNR" id="PIRNR037226"/>
    </source>
</evidence>
<accession>A0A8K0TNJ0</accession>
<sequence length="455" mass="48084">MVPSVLSTARALLAAGLLAVPALAATNCSAPAPETSAPGGSSQHFGAIDTYLDSLSADLQDISKQIHDNPELGWQETFAHDLLTTYLEGQDGWNVTRSVKGIETAFMAVFTGSGDGPIVSFQAEYDALPNLGHACGHNLIATASLGGALAAAEIMRQENLPGKVILFGTPAEESYGGKVVMLDAGVFSDAAIDVSIMAHPTNGPDSQYMFTQATDRCDIEFYGKTSHAAAAPWQGLNAQDGILLANSCVAFLRQQIRPTDRMHGIITSGGTSINVIPSLASGSYQLRAKNQEELAELTERFVNCFEAGALGTGTQLNFTMRPNGYADMVNNDVMAAAYAAYNAEQGVSMPDPSLEKLKEPSGSTDQGNVSYDFPSIHPSFQIYHENGTAPSGAPHTAEFEVAAGSKASFEKTLLVAKSLAGVAVDVLTVEGMLDKVKEEFSQTVPSAVRKYKYRA</sequence>
<dbReference type="GO" id="GO:0016805">
    <property type="term" value="F:dipeptidase activity"/>
    <property type="evidence" value="ECO:0007669"/>
    <property type="project" value="InterPro"/>
</dbReference>
<dbReference type="Gene3D" id="3.40.630.10">
    <property type="entry name" value="Zn peptidases"/>
    <property type="match status" value="1"/>
</dbReference>
<gene>
    <name evidence="5" type="ORF">B0T11DRAFT_350019</name>
</gene>
<evidence type="ECO:0000256" key="1">
    <source>
        <dbReference type="ARBA" id="ARBA00006247"/>
    </source>
</evidence>
<dbReference type="InterPro" id="IPR052030">
    <property type="entry name" value="Peptidase_M20/M20A_hydrolases"/>
</dbReference>
<dbReference type="PIRSF" id="PIRSF037226">
    <property type="entry name" value="Amidohydrolase_ACY1L2_prd"/>
    <property type="match status" value="1"/>
</dbReference>
<dbReference type="PANTHER" id="PTHR30575:SF4">
    <property type="entry name" value="PEPTIDASE M20 DOMAIN-CONTAINING PROTEIN 2"/>
    <property type="match status" value="1"/>
</dbReference>
<comment type="caution">
    <text evidence="5">The sequence shown here is derived from an EMBL/GenBank/DDBJ whole genome shotgun (WGS) entry which is preliminary data.</text>
</comment>
<dbReference type="InterPro" id="IPR002933">
    <property type="entry name" value="Peptidase_M20"/>
</dbReference>
<dbReference type="OrthoDB" id="6119954at2759"/>
<dbReference type="InterPro" id="IPR036264">
    <property type="entry name" value="Bact_exopeptidase_dim_dom"/>
</dbReference>
<feature type="domain" description="Peptidase M20 dimerisation" evidence="4">
    <location>
        <begin position="217"/>
        <end position="308"/>
    </location>
</feature>
<dbReference type="InterPro" id="IPR011650">
    <property type="entry name" value="Peptidase_M20_dimer"/>
</dbReference>